<dbReference type="AlphaFoldDB" id="A0A8X6Y7V1"/>
<evidence type="ECO:0000313" key="2">
    <source>
        <dbReference type="EMBL" id="GFY65728.1"/>
    </source>
</evidence>
<gene>
    <name evidence="2" type="ORF">TNIN_254791</name>
    <name evidence="3" type="ORF">TNIN_286831</name>
</gene>
<organism evidence="2 4">
    <name type="scientific">Trichonephila inaurata madagascariensis</name>
    <dbReference type="NCBI Taxonomy" id="2747483"/>
    <lineage>
        <taxon>Eukaryota</taxon>
        <taxon>Metazoa</taxon>
        <taxon>Ecdysozoa</taxon>
        <taxon>Arthropoda</taxon>
        <taxon>Chelicerata</taxon>
        <taxon>Arachnida</taxon>
        <taxon>Araneae</taxon>
        <taxon>Araneomorphae</taxon>
        <taxon>Entelegynae</taxon>
        <taxon>Araneoidea</taxon>
        <taxon>Nephilidae</taxon>
        <taxon>Trichonephila</taxon>
        <taxon>Trichonephila inaurata</taxon>
    </lineage>
</organism>
<feature type="region of interest" description="Disordered" evidence="1">
    <location>
        <begin position="1"/>
        <end position="86"/>
    </location>
</feature>
<evidence type="ECO:0000313" key="4">
    <source>
        <dbReference type="Proteomes" id="UP000886998"/>
    </source>
</evidence>
<feature type="compositionally biased region" description="Polar residues" evidence="1">
    <location>
        <begin position="75"/>
        <end position="86"/>
    </location>
</feature>
<comment type="caution">
    <text evidence="2">The sequence shown here is derived from an EMBL/GenBank/DDBJ whole genome shotgun (WGS) entry which is preliminary data.</text>
</comment>
<proteinExistence type="predicted"/>
<dbReference type="EMBL" id="BMAV01015652">
    <property type="protein sequence ID" value="GFY65728.1"/>
    <property type="molecule type" value="Genomic_DNA"/>
</dbReference>
<evidence type="ECO:0000256" key="1">
    <source>
        <dbReference type="SAM" id="MobiDB-lite"/>
    </source>
</evidence>
<protein>
    <submittedName>
        <fullName evidence="2">Uncharacterized protein</fullName>
    </submittedName>
</protein>
<keyword evidence="4" id="KW-1185">Reference proteome</keyword>
<evidence type="ECO:0000313" key="3">
    <source>
        <dbReference type="EMBL" id="GFY73485.1"/>
    </source>
</evidence>
<sequence length="86" mass="9410">MMPSTSGYNLRPRGGAKVKSRSANEKRTQQGGPVRSSRSRGKKQYSPTPKSKEDQAAGIPEEEVSNNIARRGQEEQSVTNPSHLKS</sequence>
<dbReference type="EMBL" id="BMAV01020104">
    <property type="protein sequence ID" value="GFY73485.1"/>
    <property type="molecule type" value="Genomic_DNA"/>
</dbReference>
<accession>A0A8X6Y7V1</accession>
<dbReference type="Proteomes" id="UP000886998">
    <property type="component" value="Unassembled WGS sequence"/>
</dbReference>
<name>A0A8X6Y7V1_9ARAC</name>
<reference evidence="2" key="1">
    <citation type="submission" date="2020-08" db="EMBL/GenBank/DDBJ databases">
        <title>Multicomponent nature underlies the extraordinary mechanical properties of spider dragline silk.</title>
        <authorList>
            <person name="Kono N."/>
            <person name="Nakamura H."/>
            <person name="Mori M."/>
            <person name="Yoshida Y."/>
            <person name="Ohtoshi R."/>
            <person name="Malay A.D."/>
            <person name="Moran D.A.P."/>
            <person name="Tomita M."/>
            <person name="Numata K."/>
            <person name="Arakawa K."/>
        </authorList>
    </citation>
    <scope>NUCLEOTIDE SEQUENCE</scope>
</reference>